<name>A0A4Z1T4R8_GIAMU</name>
<protein>
    <submittedName>
        <fullName evidence="1">Uncharacterized protein</fullName>
    </submittedName>
</protein>
<proteinExistence type="predicted"/>
<reference evidence="1 2" key="1">
    <citation type="submission" date="2019-05" db="EMBL/GenBank/DDBJ databases">
        <title>The compact genome of Giardia muris reveals important steps in the evolution of intestinal protozoan parasites.</title>
        <authorList>
            <person name="Xu F."/>
            <person name="Jimenez-Gonzalez A."/>
            <person name="Einarsson E."/>
            <person name="Astvaldsson A."/>
            <person name="Peirasmaki D."/>
            <person name="Eckmann L."/>
            <person name="Andersson J.O."/>
            <person name="Svard S.G."/>
            <person name="Jerlstrom-Hultqvist J."/>
        </authorList>
    </citation>
    <scope>NUCLEOTIDE SEQUENCE [LARGE SCALE GENOMIC DNA]</scope>
    <source>
        <strain evidence="1 2">Roberts-Thomson</strain>
    </source>
</reference>
<dbReference type="Proteomes" id="UP000315496">
    <property type="component" value="Chromosome 2"/>
</dbReference>
<evidence type="ECO:0000313" key="2">
    <source>
        <dbReference type="Proteomes" id="UP000315496"/>
    </source>
</evidence>
<evidence type="ECO:0000313" key="1">
    <source>
        <dbReference type="EMBL" id="TNJ28993.1"/>
    </source>
</evidence>
<dbReference type="VEuPathDB" id="GiardiaDB:GMRT_11833"/>
<comment type="caution">
    <text evidence="1">The sequence shown here is derived from an EMBL/GenBank/DDBJ whole genome shotgun (WGS) entry which is preliminary data.</text>
</comment>
<organism evidence="1 2">
    <name type="scientific">Giardia muris</name>
    <dbReference type="NCBI Taxonomy" id="5742"/>
    <lineage>
        <taxon>Eukaryota</taxon>
        <taxon>Metamonada</taxon>
        <taxon>Diplomonadida</taxon>
        <taxon>Hexamitidae</taxon>
        <taxon>Giardiinae</taxon>
        <taxon>Giardia</taxon>
    </lineage>
</organism>
<dbReference type="AlphaFoldDB" id="A0A4Z1T4R8"/>
<accession>A0A4Z1T4R8</accession>
<sequence length="127" mass="14454">MPTCDALEKVIAAKKDALATLRRARELPTTILENEHRIARLRKELIFIHAQIHAAEHSDIGRNQHLKEVLQRALGFRIEQRRCVERLAKLLDIPYSHAPTPSSLKLDDPVEALIESIIPTRSPDQSQ</sequence>
<dbReference type="OrthoDB" id="10283481at2759"/>
<gene>
    <name evidence="1" type="ORF">GMRT_11833</name>
</gene>
<dbReference type="EMBL" id="VDLU01000002">
    <property type="protein sequence ID" value="TNJ28993.1"/>
    <property type="molecule type" value="Genomic_DNA"/>
</dbReference>
<keyword evidence="2" id="KW-1185">Reference proteome</keyword>